<sequence>MKKNEDPHKLHLEINDNKISEAVCTCKVGLAGRCSHVIGLIKSLQGLKLHNFSHVPDQLSCTSLPQQWHIPRGDRIEPVPINHVVVARPKETRKRKLTLCQIDLNKK</sequence>
<accession>A0AAU9X7E7</accession>
<dbReference type="AlphaFoldDB" id="A0AAU9X7E7"/>
<proteinExistence type="predicted"/>
<feature type="domain" description="SWIM-type" evidence="2">
    <location>
        <begin position="8"/>
        <end position="45"/>
    </location>
</feature>
<reference evidence="3 4" key="1">
    <citation type="submission" date="2022-05" db="EMBL/GenBank/DDBJ databases">
        <authorList>
            <consortium name="Genoscope - CEA"/>
            <person name="William W."/>
        </authorList>
    </citation>
    <scope>NUCLEOTIDE SEQUENCE [LARGE SCALE GENOMIC DNA]</scope>
</reference>
<evidence type="ECO:0000256" key="1">
    <source>
        <dbReference type="PROSITE-ProRule" id="PRU00325"/>
    </source>
</evidence>
<keyword evidence="1" id="KW-0862">Zinc</keyword>
<dbReference type="PROSITE" id="PS50966">
    <property type="entry name" value="ZF_SWIM"/>
    <property type="match status" value="1"/>
</dbReference>
<keyword evidence="1" id="KW-0863">Zinc-finger</keyword>
<protein>
    <recommendedName>
        <fullName evidence="2">SWIM-type domain-containing protein</fullName>
    </recommendedName>
</protein>
<organism evidence="3 4">
    <name type="scientific">Pocillopora meandrina</name>
    <dbReference type="NCBI Taxonomy" id="46732"/>
    <lineage>
        <taxon>Eukaryota</taxon>
        <taxon>Metazoa</taxon>
        <taxon>Cnidaria</taxon>
        <taxon>Anthozoa</taxon>
        <taxon>Hexacorallia</taxon>
        <taxon>Scleractinia</taxon>
        <taxon>Astrocoeniina</taxon>
        <taxon>Pocilloporidae</taxon>
        <taxon>Pocillopora</taxon>
    </lineage>
</organism>
<keyword evidence="1" id="KW-0479">Metal-binding</keyword>
<dbReference type="EMBL" id="CALNXJ010000033">
    <property type="protein sequence ID" value="CAH3139757.1"/>
    <property type="molecule type" value="Genomic_DNA"/>
</dbReference>
<dbReference type="GO" id="GO:0008270">
    <property type="term" value="F:zinc ion binding"/>
    <property type="evidence" value="ECO:0007669"/>
    <property type="project" value="UniProtKB-KW"/>
</dbReference>
<gene>
    <name evidence="3" type="ORF">PMEA_00018962</name>
</gene>
<dbReference type="InterPro" id="IPR007527">
    <property type="entry name" value="Znf_SWIM"/>
</dbReference>
<keyword evidence="4" id="KW-1185">Reference proteome</keyword>
<dbReference type="Proteomes" id="UP001159428">
    <property type="component" value="Unassembled WGS sequence"/>
</dbReference>
<evidence type="ECO:0000259" key="2">
    <source>
        <dbReference type="PROSITE" id="PS50966"/>
    </source>
</evidence>
<evidence type="ECO:0000313" key="3">
    <source>
        <dbReference type="EMBL" id="CAH3139757.1"/>
    </source>
</evidence>
<name>A0AAU9X7E7_9CNID</name>
<evidence type="ECO:0000313" key="4">
    <source>
        <dbReference type="Proteomes" id="UP001159428"/>
    </source>
</evidence>
<comment type="caution">
    <text evidence="3">The sequence shown here is derived from an EMBL/GenBank/DDBJ whole genome shotgun (WGS) entry which is preliminary data.</text>
</comment>